<reference evidence="3 4" key="1">
    <citation type="journal article" date="2014" name="Int. J. Syst. Evol. Microbiol.">
        <title>Fulvimonas yonginensis sp. nov., isolated from greenhouse soil, and emended description of the genus Fulvimonas.</title>
        <authorList>
            <person name="Ahn J.H."/>
            <person name="Kim S.J."/>
            <person name="Weon H.Y."/>
            <person name="Hong S.B."/>
            <person name="Seok S.J."/>
            <person name="Kwon S.W."/>
        </authorList>
    </citation>
    <scope>NUCLEOTIDE SEQUENCE [LARGE SCALE GENOMIC DNA]</scope>
    <source>
        <strain evidence="3 4">KACC 16952</strain>
    </source>
</reference>
<accession>A0ABU8JEX0</accession>
<dbReference type="PROSITE" id="PS51257">
    <property type="entry name" value="PROKAR_LIPOPROTEIN"/>
    <property type="match status" value="1"/>
</dbReference>
<evidence type="ECO:0000256" key="1">
    <source>
        <dbReference type="SAM" id="MobiDB-lite"/>
    </source>
</evidence>
<organism evidence="3 4">
    <name type="scientific">Fulvimonas yonginensis</name>
    <dbReference type="NCBI Taxonomy" id="1495200"/>
    <lineage>
        <taxon>Bacteria</taxon>
        <taxon>Pseudomonadati</taxon>
        <taxon>Pseudomonadota</taxon>
        <taxon>Gammaproteobacteria</taxon>
        <taxon>Lysobacterales</taxon>
        <taxon>Rhodanobacteraceae</taxon>
        <taxon>Fulvimonas</taxon>
    </lineage>
</organism>
<feature type="signal peptide" evidence="2">
    <location>
        <begin position="1"/>
        <end position="22"/>
    </location>
</feature>
<evidence type="ECO:0000313" key="4">
    <source>
        <dbReference type="Proteomes" id="UP001381174"/>
    </source>
</evidence>
<feature type="chain" id="PRO_5046041622" description="Secreted protein" evidence="2">
    <location>
        <begin position="23"/>
        <end position="99"/>
    </location>
</feature>
<keyword evidence="4" id="KW-1185">Reference proteome</keyword>
<comment type="caution">
    <text evidence="3">The sequence shown here is derived from an EMBL/GenBank/DDBJ whole genome shotgun (WGS) entry which is preliminary data.</text>
</comment>
<evidence type="ECO:0000256" key="2">
    <source>
        <dbReference type="SAM" id="SignalP"/>
    </source>
</evidence>
<dbReference type="EMBL" id="JBBBNY010000012">
    <property type="protein sequence ID" value="MEI7037890.1"/>
    <property type="molecule type" value="Genomic_DNA"/>
</dbReference>
<evidence type="ECO:0000313" key="3">
    <source>
        <dbReference type="EMBL" id="MEI7037890.1"/>
    </source>
</evidence>
<keyword evidence="2" id="KW-0732">Signal</keyword>
<sequence>MGLKRCLFGCLLALACAGTAAAMDATTQDPTSRHATIDSGSHDGGGSDTGSTGRDCVLPATGGDASDTDAGGDGGSAPHPHASHRSSLGWQSLLPGSIQ</sequence>
<protein>
    <recommendedName>
        <fullName evidence="5">Secreted protein</fullName>
    </recommendedName>
</protein>
<name>A0ABU8JEX0_9GAMM</name>
<feature type="compositionally biased region" description="Low complexity" evidence="1">
    <location>
        <begin position="49"/>
        <end position="69"/>
    </location>
</feature>
<evidence type="ECO:0008006" key="5">
    <source>
        <dbReference type="Google" id="ProtNLM"/>
    </source>
</evidence>
<dbReference type="Proteomes" id="UP001381174">
    <property type="component" value="Unassembled WGS sequence"/>
</dbReference>
<feature type="region of interest" description="Disordered" evidence="1">
    <location>
        <begin position="23"/>
        <end position="99"/>
    </location>
</feature>
<gene>
    <name evidence="3" type="ORF">WAT24_14060</name>
</gene>
<proteinExistence type="predicted"/>
<dbReference type="RefSeq" id="WP_336808528.1">
    <property type="nucleotide sequence ID" value="NZ_JBBBNY010000012.1"/>
</dbReference>